<dbReference type="AlphaFoldDB" id="A0A849ALK8"/>
<dbReference type="Pfam" id="PF12728">
    <property type="entry name" value="HTH_17"/>
    <property type="match status" value="1"/>
</dbReference>
<dbReference type="NCBIfam" id="TIGR01764">
    <property type="entry name" value="excise"/>
    <property type="match status" value="1"/>
</dbReference>
<evidence type="ECO:0000259" key="1">
    <source>
        <dbReference type="Pfam" id="PF12728"/>
    </source>
</evidence>
<sequence length="78" mass="8663">MAPRFASIADVAETLNISSRQAYGLVTSGALPAIKIGKAWRIEFVELEAFIQRQYEDSRSRIASGEFADTEPEPETEE</sequence>
<name>A0A849ALK8_9MICO</name>
<proteinExistence type="predicted"/>
<keyword evidence="3" id="KW-1185">Reference proteome</keyword>
<protein>
    <submittedName>
        <fullName evidence="2">Helix-turn-helix domain-containing protein</fullName>
    </submittedName>
</protein>
<accession>A0A849ALK8</accession>
<organism evidence="2 3">
    <name type="scientific">Flexivirga aerilata</name>
    <dbReference type="NCBI Taxonomy" id="1656889"/>
    <lineage>
        <taxon>Bacteria</taxon>
        <taxon>Bacillati</taxon>
        <taxon>Actinomycetota</taxon>
        <taxon>Actinomycetes</taxon>
        <taxon>Micrococcales</taxon>
        <taxon>Dermacoccaceae</taxon>
        <taxon>Flexivirga</taxon>
    </lineage>
</organism>
<dbReference type="GO" id="GO:0003677">
    <property type="term" value="F:DNA binding"/>
    <property type="evidence" value="ECO:0007669"/>
    <property type="project" value="InterPro"/>
</dbReference>
<comment type="caution">
    <text evidence="2">The sequence shown here is derived from an EMBL/GenBank/DDBJ whole genome shotgun (WGS) entry which is preliminary data.</text>
</comment>
<reference evidence="2 3" key="1">
    <citation type="submission" date="2020-05" db="EMBL/GenBank/DDBJ databases">
        <title>Flexivirga sp. ID2601S isolated from air conditioner.</title>
        <authorList>
            <person name="Kim D.H."/>
        </authorList>
    </citation>
    <scope>NUCLEOTIDE SEQUENCE [LARGE SCALE GENOMIC DNA]</scope>
    <source>
        <strain evidence="2 3">ID2601S</strain>
    </source>
</reference>
<dbReference type="InterPro" id="IPR010093">
    <property type="entry name" value="SinI_DNA-bd"/>
</dbReference>
<gene>
    <name evidence="2" type="ORF">HJ588_13290</name>
</gene>
<feature type="domain" description="Helix-turn-helix" evidence="1">
    <location>
        <begin position="7"/>
        <end position="54"/>
    </location>
</feature>
<evidence type="ECO:0000313" key="3">
    <source>
        <dbReference type="Proteomes" id="UP000557772"/>
    </source>
</evidence>
<dbReference type="EMBL" id="JABENB010000002">
    <property type="protein sequence ID" value="NNG40241.1"/>
    <property type="molecule type" value="Genomic_DNA"/>
</dbReference>
<dbReference type="Proteomes" id="UP000557772">
    <property type="component" value="Unassembled WGS sequence"/>
</dbReference>
<evidence type="ECO:0000313" key="2">
    <source>
        <dbReference type="EMBL" id="NNG40241.1"/>
    </source>
</evidence>
<dbReference type="RefSeq" id="WP_171156338.1">
    <property type="nucleotide sequence ID" value="NZ_JABENB010000002.1"/>
</dbReference>
<dbReference type="InterPro" id="IPR041657">
    <property type="entry name" value="HTH_17"/>
</dbReference>